<evidence type="ECO:0000313" key="2">
    <source>
        <dbReference type="EMBL" id="MBB3022088.1"/>
    </source>
</evidence>
<keyword evidence="3" id="KW-1185">Reference proteome</keyword>
<dbReference type="RefSeq" id="WP_183373864.1">
    <property type="nucleotide sequence ID" value="NZ_CBCSFZ010000010.1"/>
</dbReference>
<comment type="caution">
    <text evidence="2">The sequence shown here is derived from an EMBL/GenBank/DDBJ whole genome shotgun (WGS) entry which is preliminary data.</text>
</comment>
<accession>A0A839QR01</accession>
<dbReference type="Pfam" id="PF13472">
    <property type="entry name" value="Lipase_GDSL_2"/>
    <property type="match status" value="1"/>
</dbReference>
<evidence type="ECO:0000313" key="3">
    <source>
        <dbReference type="Proteomes" id="UP000568050"/>
    </source>
</evidence>
<dbReference type="InterPro" id="IPR013830">
    <property type="entry name" value="SGNH_hydro"/>
</dbReference>
<gene>
    <name evidence="2" type="ORF">FHX50_000336</name>
</gene>
<feature type="domain" description="SGNH hydrolase-type esterase" evidence="1">
    <location>
        <begin position="19"/>
        <end position="173"/>
    </location>
</feature>
<proteinExistence type="predicted"/>
<dbReference type="AlphaFoldDB" id="A0A839QR01"/>
<dbReference type="SUPFAM" id="SSF52266">
    <property type="entry name" value="SGNH hydrolase"/>
    <property type="match status" value="1"/>
</dbReference>
<dbReference type="Gene3D" id="3.40.50.1110">
    <property type="entry name" value="SGNH hydrolase"/>
    <property type="match status" value="1"/>
</dbReference>
<evidence type="ECO:0000259" key="1">
    <source>
        <dbReference type="Pfam" id="PF13472"/>
    </source>
</evidence>
<reference evidence="2 3" key="1">
    <citation type="submission" date="2020-08" db="EMBL/GenBank/DDBJ databases">
        <title>Sequencing the genomes of 1000 actinobacteria strains.</title>
        <authorList>
            <person name="Klenk H.-P."/>
        </authorList>
    </citation>
    <scope>NUCLEOTIDE SEQUENCE [LARGE SCALE GENOMIC DNA]</scope>
    <source>
        <strain evidence="2 3">DSM 23040</strain>
    </source>
</reference>
<sequence length="210" mass="23378">MNSFSEDQQDPARRVRLVALGDELLAGAGDAKALGWLGRAVARHNDGQARVDVFTAAMPRETTAQLAVRWQEDLERLIERDEEYPTDHRVVLSLGSADVDSGLSLARSRLNLATVLDGLERYKFPTFVVGPAPSADRAKTEKVFELSGAFNDVCARRRIPYVDPVAALMHHEQYMGDVARSERDIPTQTGYGLIAWLVLHSDFSQFLEPR</sequence>
<dbReference type="Proteomes" id="UP000568050">
    <property type="component" value="Unassembled WGS sequence"/>
</dbReference>
<name>A0A839QR01_9MICO</name>
<protein>
    <submittedName>
        <fullName evidence="2">Lysophospholipase L1-like esterase</fullName>
    </submittedName>
</protein>
<dbReference type="EMBL" id="JACHWP010000001">
    <property type="protein sequence ID" value="MBB3022088.1"/>
    <property type="molecule type" value="Genomic_DNA"/>
</dbReference>
<organism evidence="2 3">
    <name type="scientific">Helcobacillus massiliensis</name>
    <dbReference type="NCBI Taxonomy" id="521392"/>
    <lineage>
        <taxon>Bacteria</taxon>
        <taxon>Bacillati</taxon>
        <taxon>Actinomycetota</taxon>
        <taxon>Actinomycetes</taxon>
        <taxon>Micrococcales</taxon>
        <taxon>Dermabacteraceae</taxon>
        <taxon>Helcobacillus</taxon>
    </lineage>
</organism>
<dbReference type="InterPro" id="IPR036514">
    <property type="entry name" value="SGNH_hydro_sf"/>
</dbReference>